<dbReference type="AlphaFoldDB" id="A0A3P7J5R6"/>
<accession>A0A3P7J5R6</accession>
<keyword evidence="2" id="KW-1185">Reference proteome</keyword>
<proteinExistence type="predicted"/>
<evidence type="ECO:0000313" key="1">
    <source>
        <dbReference type="EMBL" id="VDM80740.1"/>
    </source>
</evidence>
<sequence>MTVIRPRTLYPYTTAEGSGSCELGGLRLAPSGQVISPDGKFATGLCPDDPHEEKGHSPKMFWLFVGIRLVYALQYFRINSTFHPPCTPSRRSKLPFVCGRSIPYMLKRV</sequence>
<gene>
    <name evidence="1" type="ORF">SVUK_LOCUS15738</name>
</gene>
<organism evidence="1 2">
    <name type="scientific">Strongylus vulgaris</name>
    <name type="common">Blood worm</name>
    <dbReference type="NCBI Taxonomy" id="40348"/>
    <lineage>
        <taxon>Eukaryota</taxon>
        <taxon>Metazoa</taxon>
        <taxon>Ecdysozoa</taxon>
        <taxon>Nematoda</taxon>
        <taxon>Chromadorea</taxon>
        <taxon>Rhabditida</taxon>
        <taxon>Rhabditina</taxon>
        <taxon>Rhabditomorpha</taxon>
        <taxon>Strongyloidea</taxon>
        <taxon>Strongylidae</taxon>
        <taxon>Strongylus</taxon>
    </lineage>
</organism>
<name>A0A3P7J5R6_STRVU</name>
<evidence type="ECO:0000313" key="2">
    <source>
        <dbReference type="Proteomes" id="UP000270094"/>
    </source>
</evidence>
<dbReference type="Proteomes" id="UP000270094">
    <property type="component" value="Unassembled WGS sequence"/>
</dbReference>
<dbReference type="EMBL" id="UYYB01109785">
    <property type="protein sequence ID" value="VDM80740.1"/>
    <property type="molecule type" value="Genomic_DNA"/>
</dbReference>
<protein>
    <submittedName>
        <fullName evidence="1">Uncharacterized protein</fullName>
    </submittedName>
</protein>
<reference evidence="1 2" key="1">
    <citation type="submission" date="2018-11" db="EMBL/GenBank/DDBJ databases">
        <authorList>
            <consortium name="Pathogen Informatics"/>
        </authorList>
    </citation>
    <scope>NUCLEOTIDE SEQUENCE [LARGE SCALE GENOMIC DNA]</scope>
</reference>